<dbReference type="InterPro" id="IPR058625">
    <property type="entry name" value="MdtA-like_BSH"/>
</dbReference>
<dbReference type="PANTHER" id="PTHR30469:SF16">
    <property type="entry name" value="HAE1 FAMILY EFFLUX PUMP MFP COMPONENT"/>
    <property type="match status" value="1"/>
</dbReference>
<dbReference type="AlphaFoldDB" id="A0AAW8B2A9"/>
<dbReference type="InterPro" id="IPR058627">
    <property type="entry name" value="MdtA-like_C"/>
</dbReference>
<dbReference type="Pfam" id="PF25917">
    <property type="entry name" value="BSH_RND"/>
    <property type="match status" value="1"/>
</dbReference>
<evidence type="ECO:0000259" key="8">
    <source>
        <dbReference type="Pfam" id="PF25967"/>
    </source>
</evidence>
<dbReference type="RefSeq" id="WP_305169943.1">
    <property type="nucleotide sequence ID" value="NZ_JAUUUU010000002.1"/>
</dbReference>
<dbReference type="EMBL" id="JAUUUU010000002">
    <property type="protein sequence ID" value="MDP1520379.1"/>
    <property type="molecule type" value="Genomic_DNA"/>
</dbReference>
<evidence type="ECO:0000313" key="10">
    <source>
        <dbReference type="Proteomes" id="UP001178354"/>
    </source>
</evidence>
<keyword evidence="10" id="KW-1185">Reference proteome</keyword>
<comment type="similarity">
    <text evidence="2">Belongs to the membrane fusion protein (MFP) (TC 8.A.1) family.</text>
</comment>
<reference evidence="9" key="2">
    <citation type="submission" date="2023-08" db="EMBL/GenBank/DDBJ databases">
        <authorList>
            <person name="Luo J."/>
        </authorList>
    </citation>
    <scope>NUCLEOTIDE SEQUENCE</scope>
    <source>
        <strain evidence="9">DSM 25064</strain>
    </source>
</reference>
<keyword evidence="3" id="KW-0813">Transport</keyword>
<dbReference type="GO" id="GO:1990281">
    <property type="term" value="C:efflux pump complex"/>
    <property type="evidence" value="ECO:0007669"/>
    <property type="project" value="TreeGrafter"/>
</dbReference>
<comment type="subcellular location">
    <subcellularLocation>
        <location evidence="1">Cell envelope</location>
    </subcellularLocation>
</comment>
<dbReference type="PANTHER" id="PTHR30469">
    <property type="entry name" value="MULTIDRUG RESISTANCE PROTEIN MDTA"/>
    <property type="match status" value="1"/>
</dbReference>
<feature type="signal peptide" evidence="5">
    <location>
        <begin position="1"/>
        <end position="26"/>
    </location>
</feature>
<name>A0AAW8B2A9_9GAMM</name>
<dbReference type="Proteomes" id="UP001178354">
    <property type="component" value="Unassembled WGS sequence"/>
</dbReference>
<feature type="domain" description="Multidrug resistance protein MdtA-like C-terminal permuted SH3" evidence="8">
    <location>
        <begin position="267"/>
        <end position="330"/>
    </location>
</feature>
<dbReference type="Gene3D" id="2.40.30.170">
    <property type="match status" value="1"/>
</dbReference>
<evidence type="ECO:0000259" key="7">
    <source>
        <dbReference type="Pfam" id="PF25954"/>
    </source>
</evidence>
<reference evidence="9" key="1">
    <citation type="journal article" date="2010" name="Int. J. Syst. Evol. Microbiol.">
        <title>Porticoccus litoralis gen. nov., sp. nov., a gammaproteobacterium isolated from the Yellow Sea.</title>
        <authorList>
            <person name="Oh H.M."/>
            <person name="Kim H."/>
            <person name="Kim K.M."/>
            <person name="Min G.S."/>
            <person name="Cho J.C."/>
        </authorList>
    </citation>
    <scope>NUCLEOTIDE SEQUENCE</scope>
    <source>
        <strain evidence="9">DSM 25064</strain>
    </source>
</reference>
<feature type="chain" id="PRO_5043588926" evidence="5">
    <location>
        <begin position="27"/>
        <end position="364"/>
    </location>
</feature>
<keyword evidence="4" id="KW-0175">Coiled coil</keyword>
<comment type="caution">
    <text evidence="9">The sequence shown here is derived from an EMBL/GenBank/DDBJ whole genome shotgun (WGS) entry which is preliminary data.</text>
</comment>
<dbReference type="FunFam" id="2.40.30.170:FF:000010">
    <property type="entry name" value="Efflux RND transporter periplasmic adaptor subunit"/>
    <property type="match status" value="1"/>
</dbReference>
<dbReference type="InterPro" id="IPR058792">
    <property type="entry name" value="Beta-barrel_RND_2"/>
</dbReference>
<dbReference type="Gene3D" id="2.40.50.100">
    <property type="match status" value="1"/>
</dbReference>
<feature type="domain" description="CusB-like beta-barrel" evidence="7">
    <location>
        <begin position="191"/>
        <end position="263"/>
    </location>
</feature>
<keyword evidence="5" id="KW-0732">Signal</keyword>
<evidence type="ECO:0000313" key="9">
    <source>
        <dbReference type="EMBL" id="MDP1520379.1"/>
    </source>
</evidence>
<dbReference type="SUPFAM" id="SSF111369">
    <property type="entry name" value="HlyD-like secretion proteins"/>
    <property type="match status" value="1"/>
</dbReference>
<evidence type="ECO:0000256" key="4">
    <source>
        <dbReference type="SAM" id="Coils"/>
    </source>
</evidence>
<feature type="coiled-coil region" evidence="4">
    <location>
        <begin position="90"/>
        <end position="148"/>
    </location>
</feature>
<sequence length="364" mass="39300">MRMKAFALTPLLGSLLLGTAPALSVAATPVPVFVKAAVVEPLEETIEALGTLRANEAVTLSATVTETITAIHFDDGERVESGKVLVEMTSEEEHALLEEARSTLREAQRQYQRIKGLVKTNLASESLLDERRAAYETAQAKLQATQSRLQDRLIIAPFDGVVGLRQISVGALVTPGDRITTLDDDNVMKLDMSVPAVFINSLRPGMTVVANARELGDKDFEGEIASLDSRVDPVTRALSVRALLPNPERQLKPGMLMTVTLKKPPVNYIMIPEEALIQEGFNQFAFVVDTSKEPATVSKRQLSTGPRRPGVVSVITGIEAGELVVTHGIMRLNQGSAVSITATQQGEESLSELLKQSSTDRGAH</sequence>
<dbReference type="NCBIfam" id="TIGR01730">
    <property type="entry name" value="RND_mfp"/>
    <property type="match status" value="1"/>
</dbReference>
<evidence type="ECO:0000256" key="5">
    <source>
        <dbReference type="SAM" id="SignalP"/>
    </source>
</evidence>
<accession>A0AAW8B2A9</accession>
<dbReference type="GO" id="GO:0015562">
    <property type="term" value="F:efflux transmembrane transporter activity"/>
    <property type="evidence" value="ECO:0007669"/>
    <property type="project" value="TreeGrafter"/>
</dbReference>
<organism evidence="9 10">
    <name type="scientific">Porticoccus litoralis</name>
    <dbReference type="NCBI Taxonomy" id="434086"/>
    <lineage>
        <taxon>Bacteria</taxon>
        <taxon>Pseudomonadati</taxon>
        <taxon>Pseudomonadota</taxon>
        <taxon>Gammaproteobacteria</taxon>
        <taxon>Cellvibrionales</taxon>
        <taxon>Porticoccaceae</taxon>
        <taxon>Porticoccus</taxon>
    </lineage>
</organism>
<evidence type="ECO:0000259" key="6">
    <source>
        <dbReference type="Pfam" id="PF25917"/>
    </source>
</evidence>
<gene>
    <name evidence="9" type="ORF">Q8A57_05285</name>
</gene>
<protein>
    <submittedName>
        <fullName evidence="9">Efflux RND transporter periplasmic adaptor subunit</fullName>
    </submittedName>
</protein>
<evidence type="ECO:0000256" key="2">
    <source>
        <dbReference type="ARBA" id="ARBA00009477"/>
    </source>
</evidence>
<evidence type="ECO:0000256" key="3">
    <source>
        <dbReference type="ARBA" id="ARBA00022448"/>
    </source>
</evidence>
<dbReference type="Pfam" id="PF25967">
    <property type="entry name" value="RND-MFP_C"/>
    <property type="match status" value="1"/>
</dbReference>
<dbReference type="Pfam" id="PF25954">
    <property type="entry name" value="Beta-barrel_RND_2"/>
    <property type="match status" value="1"/>
</dbReference>
<evidence type="ECO:0000256" key="1">
    <source>
        <dbReference type="ARBA" id="ARBA00004196"/>
    </source>
</evidence>
<proteinExistence type="inferred from homology"/>
<dbReference type="Gene3D" id="1.10.287.470">
    <property type="entry name" value="Helix hairpin bin"/>
    <property type="match status" value="1"/>
</dbReference>
<dbReference type="Gene3D" id="2.40.420.20">
    <property type="match status" value="1"/>
</dbReference>
<feature type="domain" description="Multidrug resistance protein MdtA-like barrel-sandwich hybrid" evidence="6">
    <location>
        <begin position="57"/>
        <end position="178"/>
    </location>
</feature>
<dbReference type="InterPro" id="IPR006143">
    <property type="entry name" value="RND_pump_MFP"/>
</dbReference>